<dbReference type="InterPro" id="IPR043128">
    <property type="entry name" value="Rev_trsase/Diguanyl_cyclase"/>
</dbReference>
<reference evidence="1 2" key="1">
    <citation type="submission" date="2014-04" db="EMBL/GenBank/DDBJ databases">
        <authorList>
            <consortium name="International Citrus Genome Consortium"/>
            <person name="Gmitter F."/>
            <person name="Chen C."/>
            <person name="Farmerie W."/>
            <person name="Harkins T."/>
            <person name="Desany B."/>
            <person name="Mohiuddin M."/>
            <person name="Kodira C."/>
            <person name="Borodovsky M."/>
            <person name="Lomsadze A."/>
            <person name="Burns P."/>
            <person name="Jenkins J."/>
            <person name="Prochnik S."/>
            <person name="Shu S."/>
            <person name="Chapman J."/>
            <person name="Pitluck S."/>
            <person name="Schmutz J."/>
            <person name="Rokhsar D."/>
        </authorList>
    </citation>
    <scope>NUCLEOTIDE SEQUENCE</scope>
</reference>
<dbReference type="SUPFAM" id="SSF56672">
    <property type="entry name" value="DNA/RNA polymerases"/>
    <property type="match status" value="1"/>
</dbReference>
<evidence type="ECO:0000313" key="1">
    <source>
        <dbReference type="EMBL" id="KDO40932.1"/>
    </source>
</evidence>
<dbReference type="SMR" id="A0A067DPH9"/>
<dbReference type="Proteomes" id="UP000027120">
    <property type="component" value="Unassembled WGS sequence"/>
</dbReference>
<dbReference type="InterPro" id="IPR043502">
    <property type="entry name" value="DNA/RNA_pol_sf"/>
</dbReference>
<dbReference type="Gene3D" id="3.30.70.270">
    <property type="match status" value="1"/>
</dbReference>
<dbReference type="PANTHER" id="PTHR33064:SF37">
    <property type="entry name" value="RIBONUCLEASE H"/>
    <property type="match status" value="1"/>
</dbReference>
<name>A0A067DPH9_CITSI</name>
<dbReference type="InterPro" id="IPR051320">
    <property type="entry name" value="Viral_Replic_Matur_Polypro"/>
</dbReference>
<protein>
    <submittedName>
        <fullName evidence="1">Uncharacterized protein</fullName>
    </submittedName>
</protein>
<organism evidence="1 2">
    <name type="scientific">Citrus sinensis</name>
    <name type="common">Sweet orange</name>
    <name type="synonym">Citrus aurantium var. sinensis</name>
    <dbReference type="NCBI Taxonomy" id="2711"/>
    <lineage>
        <taxon>Eukaryota</taxon>
        <taxon>Viridiplantae</taxon>
        <taxon>Streptophyta</taxon>
        <taxon>Embryophyta</taxon>
        <taxon>Tracheophyta</taxon>
        <taxon>Spermatophyta</taxon>
        <taxon>Magnoliopsida</taxon>
        <taxon>eudicotyledons</taxon>
        <taxon>Gunneridae</taxon>
        <taxon>Pentapetalae</taxon>
        <taxon>rosids</taxon>
        <taxon>malvids</taxon>
        <taxon>Sapindales</taxon>
        <taxon>Rutaceae</taxon>
        <taxon>Aurantioideae</taxon>
        <taxon>Citrus</taxon>
    </lineage>
</organism>
<dbReference type="AlphaFoldDB" id="A0A067DPH9"/>
<gene>
    <name evidence="1" type="ORF">CISIN_1g044401mg</name>
</gene>
<dbReference type="PANTHER" id="PTHR33064">
    <property type="entry name" value="POL PROTEIN"/>
    <property type="match status" value="1"/>
</dbReference>
<dbReference type="EMBL" id="KK785766">
    <property type="protein sequence ID" value="KDO40932.1"/>
    <property type="molecule type" value="Genomic_DNA"/>
</dbReference>
<keyword evidence="2" id="KW-1185">Reference proteome</keyword>
<proteinExistence type="predicted"/>
<accession>A0A067DPH9</accession>
<evidence type="ECO:0000313" key="2">
    <source>
        <dbReference type="Proteomes" id="UP000027120"/>
    </source>
</evidence>
<sequence length="119" mass="14041">MELCKEFIELLEKKIRKGKIKLQEYIVKKILDFPNKIKDTKKLQAFLGILNYTRMYIKDLSKLIRPLYSKTKQRGQKSFNSSGIELARKIKTICKELLYITLLSETAYKVIKTYASENE</sequence>